<keyword evidence="3" id="KW-1133">Transmembrane helix</keyword>
<dbReference type="Proteomes" id="UP000279457">
    <property type="component" value="Unassembled WGS sequence"/>
</dbReference>
<dbReference type="OrthoDB" id="345640at2"/>
<reference evidence="5 6" key="1">
    <citation type="submission" date="2018-10" db="EMBL/GenBank/DDBJ databases">
        <title>Draft genome sequence for the type isolate of Erwinia psidii, agent causal of bacterial blight in guava (Psidium guajava) and wilt and die-back of Eucalyptus spp.</title>
        <authorList>
            <person name="Hermenegildo P.S."/>
            <person name="Santos S.A."/>
            <person name="Guimaraes L.M.S."/>
            <person name="Vidigal P.M.P."/>
            <person name="Pereira I.C."/>
            <person name="Badel J.L."/>
            <person name="Alfenas-Zerbini P."/>
            <person name="Ferreira M.A.S.V."/>
            <person name="Alfenas A.C."/>
        </authorList>
    </citation>
    <scope>NUCLEOTIDE SEQUENCE [LARGE SCALE GENOMIC DNA]</scope>
    <source>
        <strain evidence="5 6">IBSBF 435</strain>
    </source>
</reference>
<keyword evidence="3" id="KW-0812">Transmembrane</keyword>
<dbReference type="Pfam" id="PF09850">
    <property type="entry name" value="DotU"/>
    <property type="match status" value="1"/>
</dbReference>
<evidence type="ECO:0000256" key="3">
    <source>
        <dbReference type="SAM" id="Phobius"/>
    </source>
</evidence>
<dbReference type="Gene3D" id="3.30.1330.60">
    <property type="entry name" value="OmpA-like domain"/>
    <property type="match status" value="1"/>
</dbReference>
<dbReference type="PROSITE" id="PS51123">
    <property type="entry name" value="OMPA_2"/>
    <property type="match status" value="1"/>
</dbReference>
<name>A0A3N6RVB4_9GAMM</name>
<dbReference type="Pfam" id="PF00691">
    <property type="entry name" value="OmpA"/>
    <property type="match status" value="1"/>
</dbReference>
<comment type="caution">
    <text evidence="5">The sequence shown here is derived from an EMBL/GenBank/DDBJ whole genome shotgun (WGS) entry which is preliminary data.</text>
</comment>
<proteinExistence type="predicted"/>
<protein>
    <submittedName>
        <fullName evidence="5">DotU family type VI secretion system protein</fullName>
    </submittedName>
</protein>
<dbReference type="InterPro" id="IPR036737">
    <property type="entry name" value="OmpA-like_sf"/>
</dbReference>
<feature type="domain" description="OmpA-like" evidence="4">
    <location>
        <begin position="279"/>
        <end position="399"/>
    </location>
</feature>
<gene>
    <name evidence="5" type="ORF">EB241_18230</name>
</gene>
<evidence type="ECO:0000313" key="5">
    <source>
        <dbReference type="EMBL" id="RQM36898.1"/>
    </source>
</evidence>
<evidence type="ECO:0000256" key="2">
    <source>
        <dbReference type="SAM" id="MobiDB-lite"/>
    </source>
</evidence>
<dbReference type="NCBIfam" id="NF005444">
    <property type="entry name" value="PRK07033.1"/>
    <property type="match status" value="1"/>
</dbReference>
<feature type="region of interest" description="Disordered" evidence="2">
    <location>
        <begin position="354"/>
        <end position="389"/>
    </location>
</feature>
<dbReference type="PANTHER" id="PTHR38033">
    <property type="entry name" value="MEMBRANE PROTEIN-RELATED"/>
    <property type="match status" value="1"/>
</dbReference>
<dbReference type="NCBIfam" id="TIGR03350">
    <property type="entry name" value="type_VI_ompA"/>
    <property type="match status" value="1"/>
</dbReference>
<dbReference type="InterPro" id="IPR017733">
    <property type="entry name" value="OmpA-like_dom_proteobacteria"/>
</dbReference>
<feature type="compositionally biased region" description="Polar residues" evidence="2">
    <location>
        <begin position="354"/>
        <end position="363"/>
    </location>
</feature>
<feature type="transmembrane region" description="Helical" evidence="3">
    <location>
        <begin position="201"/>
        <end position="222"/>
    </location>
</feature>
<dbReference type="AlphaFoldDB" id="A0A3N6RVB4"/>
<dbReference type="PANTHER" id="PTHR38033:SF1">
    <property type="entry name" value="DOTU FAMILY TYPE IV_VI SECRETION SYSTEM PROTEIN"/>
    <property type="match status" value="1"/>
</dbReference>
<dbReference type="Gene3D" id="1.25.40.590">
    <property type="entry name" value="Type IV / VI secretion system, DotU"/>
    <property type="match status" value="1"/>
</dbReference>
<dbReference type="InterPro" id="IPR006665">
    <property type="entry name" value="OmpA-like"/>
</dbReference>
<evidence type="ECO:0000259" key="4">
    <source>
        <dbReference type="PROSITE" id="PS51123"/>
    </source>
</evidence>
<keyword evidence="6" id="KW-1185">Reference proteome</keyword>
<accession>A0A3N6RVB4</accession>
<dbReference type="InterPro" id="IPR038522">
    <property type="entry name" value="T4/T6SS_DotU_sf"/>
</dbReference>
<keyword evidence="1 3" id="KW-0472">Membrane</keyword>
<dbReference type="CDD" id="cd07185">
    <property type="entry name" value="OmpA_C-like"/>
    <property type="match status" value="1"/>
</dbReference>
<sequence length="412" mass="45721">MMQERQATPQGDIFSGASNNNPLVAAANALLNAIPQIRHSVTHADPGGLRQRLIDEIRQFEMNCQRAGLPYEVIIGARYCLCTALDEAAALTPWGSRGVWPGQGLLVTFHNETWGGEKFFQLLAKLSQNPREQIVLLELINYCLQLGFEGRYRVLDNGRSQLETIKQRLLQMIRSVRGGYPPPLSPHPEDHPVTRKLWRPVVPLWACTALVGFLACLFYILLNWRLGDATSPVLASVWQMPLPEVTIHNPAPPPPAALNLKGFLRPEIEQGLVSVKDEADQSVVTLKGDGLFTSGSTAVRGRYEEVLDRVAQAMNNVSGRILVIGYSDNVPIRSARFASNYELSLARAQSVQERLQQHLSQPQRVKAEGRGESNPLVPNTSAENRARNRRVDITLLVSPQNTRAELNVQQGN</sequence>
<dbReference type="NCBIfam" id="NF038228">
    <property type="entry name" value="IcmH_DotU_IVB"/>
    <property type="match status" value="1"/>
</dbReference>
<dbReference type="EMBL" id="RHHM01000016">
    <property type="protein sequence ID" value="RQM36898.1"/>
    <property type="molecule type" value="Genomic_DNA"/>
</dbReference>
<evidence type="ECO:0000256" key="1">
    <source>
        <dbReference type="PROSITE-ProRule" id="PRU00473"/>
    </source>
</evidence>
<evidence type="ECO:0000313" key="6">
    <source>
        <dbReference type="Proteomes" id="UP000279457"/>
    </source>
</evidence>
<organism evidence="5 6">
    <name type="scientific">Erwinia psidii</name>
    <dbReference type="NCBI Taxonomy" id="69224"/>
    <lineage>
        <taxon>Bacteria</taxon>
        <taxon>Pseudomonadati</taxon>
        <taxon>Pseudomonadota</taxon>
        <taxon>Gammaproteobacteria</taxon>
        <taxon>Enterobacterales</taxon>
        <taxon>Erwiniaceae</taxon>
        <taxon>Erwinia</taxon>
    </lineage>
</organism>
<dbReference type="NCBIfam" id="TIGR03349">
    <property type="entry name" value="IV_VI_DotU"/>
    <property type="match status" value="1"/>
</dbReference>
<dbReference type="SUPFAM" id="SSF103088">
    <property type="entry name" value="OmpA-like"/>
    <property type="match status" value="1"/>
</dbReference>
<dbReference type="GO" id="GO:0016020">
    <property type="term" value="C:membrane"/>
    <property type="evidence" value="ECO:0007669"/>
    <property type="project" value="UniProtKB-UniRule"/>
</dbReference>
<dbReference type="InterPro" id="IPR017732">
    <property type="entry name" value="T4/T6SS_DotU"/>
</dbReference>